<dbReference type="HAMAP" id="MF_01663">
    <property type="entry name" value="L_rham_rotase"/>
    <property type="match status" value="1"/>
</dbReference>
<dbReference type="InterPro" id="IPR013448">
    <property type="entry name" value="L-rhamnose_mutarotase"/>
</dbReference>
<name>A0A5C5VHR4_9BACT</name>
<dbReference type="Pfam" id="PF05336">
    <property type="entry name" value="rhaM"/>
    <property type="match status" value="1"/>
</dbReference>
<sequence>MPLRKTFVMSLNPGCRAEYQRRHDELWPEMVDLLHTHGVRNYTIALLEETNQLFGYAEIESEAQWAAIADTEVCRRWWDHMQDIMATNPDNSPRSIELVEVFHLE</sequence>
<dbReference type="InterPro" id="IPR011008">
    <property type="entry name" value="Dimeric_a/b-barrel"/>
</dbReference>
<keyword evidence="2 6" id="KW-0413">Isomerase</keyword>
<dbReference type="SUPFAM" id="SSF54909">
    <property type="entry name" value="Dimeric alpha+beta barrel"/>
    <property type="match status" value="1"/>
</dbReference>
<proteinExistence type="inferred from homology"/>
<organism evidence="6 7">
    <name type="scientific">Posidoniimonas corsicana</name>
    <dbReference type="NCBI Taxonomy" id="1938618"/>
    <lineage>
        <taxon>Bacteria</taxon>
        <taxon>Pseudomonadati</taxon>
        <taxon>Planctomycetota</taxon>
        <taxon>Planctomycetia</taxon>
        <taxon>Pirellulales</taxon>
        <taxon>Lacipirellulaceae</taxon>
        <taxon>Posidoniimonas</taxon>
    </lineage>
</organism>
<dbReference type="AlphaFoldDB" id="A0A5C5VHR4"/>
<dbReference type="GO" id="GO:0005737">
    <property type="term" value="C:cytoplasm"/>
    <property type="evidence" value="ECO:0007669"/>
    <property type="project" value="InterPro"/>
</dbReference>
<dbReference type="PANTHER" id="PTHR34389:SF2">
    <property type="entry name" value="L-RHAMNOSE MUTAROTASE"/>
    <property type="match status" value="1"/>
</dbReference>
<dbReference type="GO" id="GO:0062192">
    <property type="term" value="F:L-rhamnose mutarotase activity"/>
    <property type="evidence" value="ECO:0007669"/>
    <property type="project" value="UniProtKB-UniRule"/>
</dbReference>
<gene>
    <name evidence="6" type="primary">rhaM</name>
    <name evidence="6" type="ORF">KOR34_24420</name>
</gene>
<keyword evidence="4" id="KW-0684">Rhamnose metabolism</keyword>
<keyword evidence="1" id="KW-0963">Cytoplasm</keyword>
<keyword evidence="7" id="KW-1185">Reference proteome</keyword>
<dbReference type="GO" id="GO:0019301">
    <property type="term" value="P:rhamnose catabolic process"/>
    <property type="evidence" value="ECO:0007669"/>
    <property type="project" value="UniProtKB-UniRule"/>
</dbReference>
<evidence type="ECO:0000256" key="3">
    <source>
        <dbReference type="ARBA" id="ARBA00023277"/>
    </source>
</evidence>
<dbReference type="Proteomes" id="UP000316714">
    <property type="component" value="Unassembled WGS sequence"/>
</dbReference>
<evidence type="ECO:0000313" key="7">
    <source>
        <dbReference type="Proteomes" id="UP000316714"/>
    </source>
</evidence>
<dbReference type="PANTHER" id="PTHR34389">
    <property type="entry name" value="L-RHAMNOSE MUTAROTASE"/>
    <property type="match status" value="1"/>
</dbReference>
<accession>A0A5C5VHR4</accession>
<dbReference type="EC" id="5.1.3.32" evidence="5"/>
<keyword evidence="3" id="KW-0119">Carbohydrate metabolism</keyword>
<protein>
    <recommendedName>
        <fullName evidence="5">L-rhamnose mutarotase</fullName>
        <ecNumber evidence="5">5.1.3.32</ecNumber>
    </recommendedName>
</protein>
<evidence type="ECO:0000256" key="4">
    <source>
        <dbReference type="ARBA" id="ARBA00023308"/>
    </source>
</evidence>
<reference evidence="6 7" key="1">
    <citation type="submission" date="2019-02" db="EMBL/GenBank/DDBJ databases">
        <title>Deep-cultivation of Planctomycetes and their phenomic and genomic characterization uncovers novel biology.</title>
        <authorList>
            <person name="Wiegand S."/>
            <person name="Jogler M."/>
            <person name="Boedeker C."/>
            <person name="Pinto D."/>
            <person name="Vollmers J."/>
            <person name="Rivas-Marin E."/>
            <person name="Kohn T."/>
            <person name="Peeters S.H."/>
            <person name="Heuer A."/>
            <person name="Rast P."/>
            <person name="Oberbeckmann S."/>
            <person name="Bunk B."/>
            <person name="Jeske O."/>
            <person name="Meyerdierks A."/>
            <person name="Storesund J.E."/>
            <person name="Kallscheuer N."/>
            <person name="Luecker S."/>
            <person name="Lage O.M."/>
            <person name="Pohl T."/>
            <person name="Merkel B.J."/>
            <person name="Hornburger P."/>
            <person name="Mueller R.-W."/>
            <person name="Bruemmer F."/>
            <person name="Labrenz M."/>
            <person name="Spormann A.M."/>
            <person name="Op Den Camp H."/>
            <person name="Overmann J."/>
            <person name="Amann R."/>
            <person name="Jetten M.S.M."/>
            <person name="Mascher T."/>
            <person name="Medema M.H."/>
            <person name="Devos D.P."/>
            <person name="Kaster A.-K."/>
            <person name="Ovreas L."/>
            <person name="Rohde M."/>
            <person name="Galperin M.Y."/>
            <person name="Jogler C."/>
        </authorList>
    </citation>
    <scope>NUCLEOTIDE SEQUENCE [LARGE SCALE GENOMIC DNA]</scope>
    <source>
        <strain evidence="6 7">KOR34</strain>
    </source>
</reference>
<dbReference type="OrthoDB" id="9799608at2"/>
<comment type="caution">
    <text evidence="6">The sequence shown here is derived from an EMBL/GenBank/DDBJ whole genome shotgun (WGS) entry which is preliminary data.</text>
</comment>
<evidence type="ECO:0000256" key="5">
    <source>
        <dbReference type="NCBIfam" id="TIGR02625"/>
    </source>
</evidence>
<evidence type="ECO:0000256" key="2">
    <source>
        <dbReference type="ARBA" id="ARBA00023235"/>
    </source>
</evidence>
<evidence type="ECO:0000256" key="1">
    <source>
        <dbReference type="ARBA" id="ARBA00022490"/>
    </source>
</evidence>
<evidence type="ECO:0000313" key="6">
    <source>
        <dbReference type="EMBL" id="TWT37490.1"/>
    </source>
</evidence>
<dbReference type="InterPro" id="IPR008000">
    <property type="entry name" value="Rham/fucose_mutarotase"/>
</dbReference>
<dbReference type="RefSeq" id="WP_146564825.1">
    <property type="nucleotide sequence ID" value="NZ_SIHJ01000001.1"/>
</dbReference>
<dbReference type="EMBL" id="SIHJ01000001">
    <property type="protein sequence ID" value="TWT37490.1"/>
    <property type="molecule type" value="Genomic_DNA"/>
</dbReference>
<dbReference type="NCBIfam" id="TIGR02625">
    <property type="entry name" value="YiiL_rotase"/>
    <property type="match status" value="1"/>
</dbReference>
<dbReference type="Gene3D" id="3.30.70.100">
    <property type="match status" value="1"/>
</dbReference>